<feature type="transmembrane region" description="Helical" evidence="2">
    <location>
        <begin position="15"/>
        <end position="36"/>
    </location>
</feature>
<evidence type="ECO:0000256" key="1">
    <source>
        <dbReference type="SAM" id="MobiDB-lite"/>
    </source>
</evidence>
<organism evidence="3 4">
    <name type="scientific">Sinomonas cellulolyticus</name>
    <dbReference type="NCBI Taxonomy" id="2801916"/>
    <lineage>
        <taxon>Bacteria</taxon>
        <taxon>Bacillati</taxon>
        <taxon>Actinomycetota</taxon>
        <taxon>Actinomycetes</taxon>
        <taxon>Micrococcales</taxon>
        <taxon>Micrococcaceae</taxon>
        <taxon>Sinomonas</taxon>
    </lineage>
</organism>
<reference evidence="3 4" key="1">
    <citation type="submission" date="2021-01" db="EMBL/GenBank/DDBJ databases">
        <title>Genome public.</title>
        <authorList>
            <person name="Liu C."/>
            <person name="Sun Q."/>
        </authorList>
    </citation>
    <scope>NUCLEOTIDE SEQUENCE [LARGE SCALE GENOMIC DNA]</scope>
    <source>
        <strain evidence="3 4">JC656</strain>
    </source>
</reference>
<feature type="transmembrane region" description="Helical" evidence="2">
    <location>
        <begin position="57"/>
        <end position="76"/>
    </location>
</feature>
<dbReference type="PANTHER" id="PTHR40761:SF1">
    <property type="entry name" value="CONSERVED INTEGRAL MEMBRANE ALANINE VALINE AND LEUCINE RICH PROTEIN-RELATED"/>
    <property type="match status" value="1"/>
</dbReference>
<protein>
    <submittedName>
        <fullName evidence="3">DMT family transporter</fullName>
    </submittedName>
</protein>
<dbReference type="EMBL" id="JAERRC010000024">
    <property type="protein sequence ID" value="MBL0706100.1"/>
    <property type="molecule type" value="Genomic_DNA"/>
</dbReference>
<keyword evidence="2" id="KW-1133">Transmembrane helix</keyword>
<dbReference type="Proteomes" id="UP000639051">
    <property type="component" value="Unassembled WGS sequence"/>
</dbReference>
<feature type="transmembrane region" description="Helical" evidence="2">
    <location>
        <begin position="200"/>
        <end position="221"/>
    </location>
</feature>
<feature type="region of interest" description="Disordered" evidence="1">
    <location>
        <begin position="286"/>
        <end position="331"/>
    </location>
</feature>
<feature type="transmembrane region" description="Helical" evidence="2">
    <location>
        <begin position="82"/>
        <end position="100"/>
    </location>
</feature>
<keyword evidence="2" id="KW-0812">Transmembrane</keyword>
<feature type="transmembrane region" description="Helical" evidence="2">
    <location>
        <begin position="145"/>
        <end position="162"/>
    </location>
</feature>
<gene>
    <name evidence="3" type="ORF">JJE72_11355</name>
</gene>
<comment type="caution">
    <text evidence="3">The sequence shown here is derived from an EMBL/GenBank/DDBJ whole genome shotgun (WGS) entry which is preliminary data.</text>
</comment>
<proteinExistence type="predicted"/>
<feature type="transmembrane region" description="Helical" evidence="2">
    <location>
        <begin position="260"/>
        <end position="283"/>
    </location>
</feature>
<sequence length="331" mass="33390">MTAVGDARVFSSTHWMGIPVALLGAVFLALGTVYQGRGVTAGGRRETSLGALARRPAWLLGTLMLGAAVVLQLTALRFSPLVVVQPLGAFALVVTVLAQIRASLRPPGPRKTVAILLCVAGIGAFVTVAALAAQDVQISDRHLRTILIVLAFAVAAALALTVRTRRRPSAVLATVGAGILYGFVATLAKAVIGRIAQGDFAWLSLAGLAGVAVALVLGAGLVQKAHATGSDELVVAGLTVVDPMVAVILGITVLGEADTAPPLAFAGFLAAGAVAVAGVWLIASGPQRRHAPGPGPTRTRPASGQTPPGTDRTAEAPEPAPGSERRGGGPQ</sequence>
<dbReference type="NCBIfam" id="NF038012">
    <property type="entry name" value="DMT_1"/>
    <property type="match status" value="1"/>
</dbReference>
<feature type="transmembrane region" description="Helical" evidence="2">
    <location>
        <begin position="169"/>
        <end position="188"/>
    </location>
</feature>
<feature type="transmembrane region" description="Helical" evidence="2">
    <location>
        <begin position="233"/>
        <end position="254"/>
    </location>
</feature>
<accession>A0ABS1K398</accession>
<evidence type="ECO:0000313" key="3">
    <source>
        <dbReference type="EMBL" id="MBL0706100.1"/>
    </source>
</evidence>
<keyword evidence="4" id="KW-1185">Reference proteome</keyword>
<name>A0ABS1K398_9MICC</name>
<evidence type="ECO:0000313" key="4">
    <source>
        <dbReference type="Proteomes" id="UP000639051"/>
    </source>
</evidence>
<dbReference type="PANTHER" id="PTHR40761">
    <property type="entry name" value="CONSERVED INTEGRAL MEMBRANE ALANINE VALINE AND LEUCINE RICH PROTEIN-RELATED"/>
    <property type="match status" value="1"/>
</dbReference>
<feature type="transmembrane region" description="Helical" evidence="2">
    <location>
        <begin position="112"/>
        <end position="133"/>
    </location>
</feature>
<keyword evidence="2" id="KW-0472">Membrane</keyword>
<evidence type="ECO:0000256" key="2">
    <source>
        <dbReference type="SAM" id="Phobius"/>
    </source>
</evidence>